<feature type="compositionally biased region" description="Polar residues" evidence="6">
    <location>
        <begin position="68"/>
        <end position="84"/>
    </location>
</feature>
<accession>T1IIT2</accession>
<keyword evidence="3 5" id="KW-0863">Zinc-finger</keyword>
<dbReference type="AlphaFoldDB" id="T1IIT2"/>
<dbReference type="OMA" id="HEDERKP"/>
<dbReference type="PhylomeDB" id="T1IIT2"/>
<sequence length="222" mass="25091">MAVPHEDERKPRLFRPWILYQSGYAPEQLGSAAALHSCPSSVTDFRLPEGVSSIAASTAHHHQVDVLSTSQSMPSASGINSFPMTKTRKQRPKKFRCPHCHVSFSNNGQLKGHVRIHTGERPFKCDHSQCGKTFTRNEELTRHKRIHSGLRPFPCQVCGKRFGRKDHLKKHVKTHQRPPQIMAPAALLPPGLALYSYYLSTSRDNSTLLPHDLIQPQHLISW</sequence>
<proteinExistence type="predicted"/>
<evidence type="ECO:0000256" key="3">
    <source>
        <dbReference type="ARBA" id="ARBA00022771"/>
    </source>
</evidence>
<dbReference type="FunFam" id="3.30.160.60:FF:000534">
    <property type="entry name" value="zinc finger protein 674"/>
    <property type="match status" value="1"/>
</dbReference>
<dbReference type="PANTHER" id="PTHR23235:SF139">
    <property type="entry name" value="HUCKEBEIN"/>
    <property type="match status" value="1"/>
</dbReference>
<dbReference type="Gene3D" id="3.30.160.60">
    <property type="entry name" value="Classic Zinc Finger"/>
    <property type="match status" value="3"/>
</dbReference>
<dbReference type="InterPro" id="IPR036236">
    <property type="entry name" value="Znf_C2H2_sf"/>
</dbReference>
<reference evidence="9" key="1">
    <citation type="submission" date="2011-05" db="EMBL/GenBank/DDBJ databases">
        <authorList>
            <person name="Richards S.R."/>
            <person name="Qu J."/>
            <person name="Jiang H."/>
            <person name="Jhangiani S.N."/>
            <person name="Agravi P."/>
            <person name="Goodspeed R."/>
            <person name="Gross S."/>
            <person name="Mandapat C."/>
            <person name="Jackson L."/>
            <person name="Mathew T."/>
            <person name="Pu L."/>
            <person name="Thornton R."/>
            <person name="Saada N."/>
            <person name="Wilczek-Boney K.B."/>
            <person name="Lee S."/>
            <person name="Kovar C."/>
            <person name="Wu Y."/>
            <person name="Scherer S.E."/>
            <person name="Worley K.C."/>
            <person name="Muzny D.M."/>
            <person name="Gibbs R."/>
        </authorList>
    </citation>
    <scope>NUCLEOTIDE SEQUENCE</scope>
    <source>
        <strain evidence="9">Brora</strain>
    </source>
</reference>
<evidence type="ECO:0000313" key="9">
    <source>
        <dbReference type="Proteomes" id="UP000014500"/>
    </source>
</evidence>
<evidence type="ECO:0000256" key="6">
    <source>
        <dbReference type="SAM" id="MobiDB-lite"/>
    </source>
</evidence>
<dbReference type="FunFam" id="3.30.160.60:FF:000072">
    <property type="entry name" value="zinc finger protein 143 isoform X1"/>
    <property type="match status" value="1"/>
</dbReference>
<feature type="domain" description="C2H2-type" evidence="7">
    <location>
        <begin position="95"/>
        <end position="122"/>
    </location>
</feature>
<dbReference type="HOGENOM" id="CLU_108659_0_0_1"/>
<organism evidence="8 9">
    <name type="scientific">Strigamia maritima</name>
    <name type="common">European centipede</name>
    <name type="synonym">Geophilus maritimus</name>
    <dbReference type="NCBI Taxonomy" id="126957"/>
    <lineage>
        <taxon>Eukaryota</taxon>
        <taxon>Metazoa</taxon>
        <taxon>Ecdysozoa</taxon>
        <taxon>Arthropoda</taxon>
        <taxon>Myriapoda</taxon>
        <taxon>Chilopoda</taxon>
        <taxon>Pleurostigmophora</taxon>
        <taxon>Geophilomorpha</taxon>
        <taxon>Linotaeniidae</taxon>
        <taxon>Strigamia</taxon>
    </lineage>
</organism>
<dbReference type="GO" id="GO:0000978">
    <property type="term" value="F:RNA polymerase II cis-regulatory region sequence-specific DNA binding"/>
    <property type="evidence" value="ECO:0007669"/>
    <property type="project" value="TreeGrafter"/>
</dbReference>
<dbReference type="Pfam" id="PF00096">
    <property type="entry name" value="zf-C2H2"/>
    <property type="match status" value="3"/>
</dbReference>
<dbReference type="GO" id="GO:0000981">
    <property type="term" value="F:DNA-binding transcription factor activity, RNA polymerase II-specific"/>
    <property type="evidence" value="ECO:0007669"/>
    <property type="project" value="TreeGrafter"/>
</dbReference>
<dbReference type="PROSITE" id="PS50157">
    <property type="entry name" value="ZINC_FINGER_C2H2_2"/>
    <property type="match status" value="3"/>
</dbReference>
<dbReference type="EMBL" id="JH430212">
    <property type="status" value="NOT_ANNOTATED_CDS"/>
    <property type="molecule type" value="Genomic_DNA"/>
</dbReference>
<reference evidence="8" key="2">
    <citation type="submission" date="2015-02" db="UniProtKB">
        <authorList>
            <consortium name="EnsemblMetazoa"/>
        </authorList>
    </citation>
    <scope>IDENTIFICATION</scope>
</reference>
<evidence type="ECO:0000256" key="1">
    <source>
        <dbReference type="ARBA" id="ARBA00022723"/>
    </source>
</evidence>
<dbReference type="PANTHER" id="PTHR23235">
    <property type="entry name" value="KRUEPPEL-LIKE TRANSCRIPTION FACTOR"/>
    <property type="match status" value="1"/>
</dbReference>
<keyword evidence="2" id="KW-0677">Repeat</keyword>
<protein>
    <recommendedName>
        <fullName evidence="7">C2H2-type domain-containing protein</fullName>
    </recommendedName>
</protein>
<dbReference type="InterPro" id="IPR013087">
    <property type="entry name" value="Znf_C2H2_type"/>
</dbReference>
<evidence type="ECO:0000259" key="7">
    <source>
        <dbReference type="PROSITE" id="PS50157"/>
    </source>
</evidence>
<dbReference type="EnsemblMetazoa" id="SMAR000785-RA">
    <property type="protein sequence ID" value="SMAR000785-PA"/>
    <property type="gene ID" value="SMAR000785"/>
</dbReference>
<feature type="region of interest" description="Disordered" evidence="6">
    <location>
        <begin position="68"/>
        <end position="90"/>
    </location>
</feature>
<keyword evidence="4" id="KW-0862">Zinc</keyword>
<dbReference type="PROSITE" id="PS00028">
    <property type="entry name" value="ZINC_FINGER_C2H2_1"/>
    <property type="match status" value="3"/>
</dbReference>
<dbReference type="STRING" id="126957.T1IIT2"/>
<name>T1IIT2_STRMM</name>
<keyword evidence="1" id="KW-0479">Metal-binding</keyword>
<keyword evidence="9" id="KW-1185">Reference proteome</keyword>
<evidence type="ECO:0000313" key="8">
    <source>
        <dbReference type="EnsemblMetazoa" id="SMAR000785-PA"/>
    </source>
</evidence>
<dbReference type="SUPFAM" id="SSF57667">
    <property type="entry name" value="beta-beta-alpha zinc fingers"/>
    <property type="match status" value="1"/>
</dbReference>
<evidence type="ECO:0000256" key="5">
    <source>
        <dbReference type="PROSITE-ProRule" id="PRU00042"/>
    </source>
</evidence>
<feature type="domain" description="C2H2-type" evidence="7">
    <location>
        <begin position="123"/>
        <end position="152"/>
    </location>
</feature>
<dbReference type="eggNOG" id="KOG1721">
    <property type="taxonomic scope" value="Eukaryota"/>
</dbReference>
<dbReference type="SMART" id="SM00355">
    <property type="entry name" value="ZnF_C2H2"/>
    <property type="match status" value="3"/>
</dbReference>
<evidence type="ECO:0000256" key="4">
    <source>
        <dbReference type="ARBA" id="ARBA00022833"/>
    </source>
</evidence>
<dbReference type="FunFam" id="3.30.160.60:FF:000257">
    <property type="entry name" value="ZXD family zinc finger C"/>
    <property type="match status" value="1"/>
</dbReference>
<dbReference type="Proteomes" id="UP000014500">
    <property type="component" value="Unassembled WGS sequence"/>
</dbReference>
<dbReference type="GO" id="GO:0008270">
    <property type="term" value="F:zinc ion binding"/>
    <property type="evidence" value="ECO:0007669"/>
    <property type="project" value="UniProtKB-KW"/>
</dbReference>
<feature type="domain" description="C2H2-type" evidence="7">
    <location>
        <begin position="153"/>
        <end position="180"/>
    </location>
</feature>
<evidence type="ECO:0000256" key="2">
    <source>
        <dbReference type="ARBA" id="ARBA00022737"/>
    </source>
</evidence>